<dbReference type="Proteomes" id="UP000494040">
    <property type="component" value="Unassembled WGS sequence"/>
</dbReference>
<protein>
    <recommendedName>
        <fullName evidence="1">Winged helix-turn-helix domain-containing protein</fullName>
    </recommendedName>
</protein>
<dbReference type="SUPFAM" id="SSF53167">
    <property type="entry name" value="Purine and uridine phosphorylases"/>
    <property type="match status" value="1"/>
</dbReference>
<dbReference type="Pfam" id="PF22979">
    <property type="entry name" value="HTH_69"/>
    <property type="match status" value="1"/>
</dbReference>
<evidence type="ECO:0000313" key="2">
    <source>
        <dbReference type="EnsemblMetazoa" id="XP_014244008.1"/>
    </source>
</evidence>
<accession>A0A8I6RHH4</accession>
<dbReference type="OrthoDB" id="1577640at2759"/>
<dbReference type="InterPro" id="IPR055121">
    <property type="entry name" value="HTH_69"/>
</dbReference>
<dbReference type="GO" id="GO:0009116">
    <property type="term" value="P:nucleoside metabolic process"/>
    <property type="evidence" value="ECO:0007669"/>
    <property type="project" value="InterPro"/>
</dbReference>
<dbReference type="AlphaFoldDB" id="A0A8I6RHH4"/>
<dbReference type="Gene3D" id="3.40.50.1580">
    <property type="entry name" value="Nucleoside phosphorylase domain"/>
    <property type="match status" value="1"/>
</dbReference>
<proteinExistence type="predicted"/>
<evidence type="ECO:0000259" key="1">
    <source>
        <dbReference type="Pfam" id="PF22979"/>
    </source>
</evidence>
<sequence>MVDKIAEKIIMTPKGKTANSTRLLIERKAISEEEAKNDKMHVAGGDHAGIVINKTVADDVEDTIPEISIQFLVFLVNGQTGSHTHESRKLLFWFKPQVPVHERATVAQEFFKELVSPQNFPRDYVGFIKMLMKLMQNRHPTVRKLEIELKQLEQAKFPNRPISSDDSIVGKQVMLTQEKVLEMIEAAYPNPVTVEDLSKEHNWEQDLVTQTLDKLKEKQLVKAMEHGAFTRVIQHEQNIKIVKTMPAIVSSKQPTIAIITAQYCEKLAVDAMMDNKETFVRYTTVGGNPNMDGFSMKPSFIKSTRFGESNVYTLGNIGSHRIVCTKLPTLGYTREAVTSAGNTTTRLLGTFQKVDYVFLVGVGGGVPHYTDYTKHVRLGDVIVSCATQPNTYAYTYCESVKSGNNNDLIFEYKHHNPASLDLQNVARQLKEEYNAENKTPWFDCMVDALEILKEQSEHDFHRPSIETDKLYMAIGEKDVIEVSHPQPSDETDASRLEGCPRLHLGPIACGRGVSKDARLREAFSLQTQALAFDFESDSVVESIVGNCRDNWTLVRGIADYKDGQKKGPWQPFASLAAAAVMKSIICAMEPSSD</sequence>
<dbReference type="GO" id="GO:0003824">
    <property type="term" value="F:catalytic activity"/>
    <property type="evidence" value="ECO:0007669"/>
    <property type="project" value="InterPro"/>
</dbReference>
<reference evidence="2" key="1">
    <citation type="submission" date="2022-01" db="UniProtKB">
        <authorList>
            <consortium name="EnsemblMetazoa"/>
        </authorList>
    </citation>
    <scope>IDENTIFICATION</scope>
</reference>
<name>A0A8I6RHH4_CIMLE</name>
<keyword evidence="3" id="KW-1185">Reference proteome</keyword>
<dbReference type="InterPro" id="IPR035994">
    <property type="entry name" value="Nucleoside_phosphorylase_sf"/>
</dbReference>
<dbReference type="EnsemblMetazoa" id="XM_014388522.1">
    <property type="protein sequence ID" value="XP_014244008.1"/>
    <property type="gene ID" value="LOC106663602"/>
</dbReference>
<dbReference type="PANTHER" id="PTHR47705">
    <property type="entry name" value="AGAP000321-PA"/>
    <property type="match status" value="1"/>
</dbReference>
<dbReference type="SUPFAM" id="SSF46785">
    <property type="entry name" value="Winged helix' DNA-binding domain"/>
    <property type="match status" value="1"/>
</dbReference>
<dbReference type="GeneID" id="106663602"/>
<dbReference type="PANTHER" id="PTHR47705:SF1">
    <property type="entry name" value="PNP_UDP_1 DOMAIN-CONTAINING PROTEIN"/>
    <property type="match status" value="1"/>
</dbReference>
<evidence type="ECO:0000313" key="3">
    <source>
        <dbReference type="Proteomes" id="UP000494040"/>
    </source>
</evidence>
<dbReference type="RefSeq" id="XP_014244008.1">
    <property type="nucleotide sequence ID" value="XM_014388522.1"/>
</dbReference>
<feature type="domain" description="Winged helix-turn-helix" evidence="1">
    <location>
        <begin position="171"/>
        <end position="231"/>
    </location>
</feature>
<organism evidence="2 3">
    <name type="scientific">Cimex lectularius</name>
    <name type="common">Bed bug</name>
    <name type="synonym">Acanthia lectularia</name>
    <dbReference type="NCBI Taxonomy" id="79782"/>
    <lineage>
        <taxon>Eukaryota</taxon>
        <taxon>Metazoa</taxon>
        <taxon>Ecdysozoa</taxon>
        <taxon>Arthropoda</taxon>
        <taxon>Hexapoda</taxon>
        <taxon>Insecta</taxon>
        <taxon>Pterygota</taxon>
        <taxon>Neoptera</taxon>
        <taxon>Paraneoptera</taxon>
        <taxon>Hemiptera</taxon>
        <taxon>Heteroptera</taxon>
        <taxon>Panheteroptera</taxon>
        <taxon>Cimicomorpha</taxon>
        <taxon>Cimicidae</taxon>
        <taxon>Cimex</taxon>
    </lineage>
</organism>
<dbReference type="InterPro" id="IPR036390">
    <property type="entry name" value="WH_DNA-bd_sf"/>
</dbReference>